<dbReference type="PANTHER" id="PTHR43685">
    <property type="entry name" value="GLYCOSYLTRANSFERASE"/>
    <property type="match status" value="1"/>
</dbReference>
<dbReference type="PANTHER" id="PTHR43685:SF2">
    <property type="entry name" value="GLYCOSYLTRANSFERASE 2-LIKE DOMAIN-CONTAINING PROTEIN"/>
    <property type="match status" value="1"/>
</dbReference>
<organism evidence="2 3">
    <name type="scientific">Bifidobacterium adolescentis</name>
    <dbReference type="NCBI Taxonomy" id="1680"/>
    <lineage>
        <taxon>Bacteria</taxon>
        <taxon>Bacillati</taxon>
        <taxon>Actinomycetota</taxon>
        <taxon>Actinomycetes</taxon>
        <taxon>Bifidobacteriales</taxon>
        <taxon>Bifidobacteriaceae</taxon>
        <taxon>Bifidobacterium</taxon>
    </lineage>
</organism>
<dbReference type="AlphaFoldDB" id="A0AAX1TVP0"/>
<dbReference type="Gene3D" id="3.90.550.10">
    <property type="entry name" value="Spore Coat Polysaccharide Biosynthesis Protein SpsA, Chain A"/>
    <property type="match status" value="1"/>
</dbReference>
<dbReference type="InterPro" id="IPR029044">
    <property type="entry name" value="Nucleotide-diphossugar_trans"/>
</dbReference>
<gene>
    <name evidence="2" type="ORF">DW139_09380</name>
</gene>
<sequence>MDVSVITPIYKGNRYISGIFQMIADNAQKAPQLNIELVLVNDSPEIPLEYDESLVRNFSLKIIDNKKNLGIHGARKSGLHSAEGKYILFFDQDDSLTDTAIASQYQYVKNADAVVSNGWVEDNTGTKRPLFIRHQQNRVNDVDLYFYIGNLIASPGMCLIRKDCIPNCWSQEEMKTNGADDWLLWTGFLLDGRHFEINPDFTYTHKSVGTNTSDDETKMIESSVESLKMIKKHYMRNSRLIKKHDRRLSMRAHYVGKSSWCKKLCYCLNPDIAIKLISFKAGR</sequence>
<dbReference type="SUPFAM" id="SSF53448">
    <property type="entry name" value="Nucleotide-diphospho-sugar transferases"/>
    <property type="match status" value="1"/>
</dbReference>
<reference evidence="2 3" key="1">
    <citation type="submission" date="2018-08" db="EMBL/GenBank/DDBJ databases">
        <title>A genome reference for cultivated species of the human gut microbiota.</title>
        <authorList>
            <person name="Zou Y."/>
            <person name="Xue W."/>
            <person name="Luo G."/>
        </authorList>
    </citation>
    <scope>NUCLEOTIDE SEQUENCE [LARGE SCALE GENOMIC DNA]</scope>
    <source>
        <strain evidence="2 3">AM12-20</strain>
    </source>
</reference>
<accession>A0AAX1TVP0</accession>
<name>A0AAX1TVP0_BIFAD</name>
<protein>
    <submittedName>
        <fullName evidence="2">Glycosyltransferase family 2 protein</fullName>
    </submittedName>
</protein>
<dbReference type="InterPro" id="IPR001173">
    <property type="entry name" value="Glyco_trans_2-like"/>
</dbReference>
<proteinExistence type="predicted"/>
<dbReference type="Proteomes" id="UP000284589">
    <property type="component" value="Unassembled WGS sequence"/>
</dbReference>
<feature type="domain" description="Glycosyltransferase 2-like" evidence="1">
    <location>
        <begin position="4"/>
        <end position="163"/>
    </location>
</feature>
<evidence type="ECO:0000313" key="3">
    <source>
        <dbReference type="Proteomes" id="UP000284589"/>
    </source>
</evidence>
<comment type="caution">
    <text evidence="2">The sequence shown here is derived from an EMBL/GenBank/DDBJ whole genome shotgun (WGS) entry which is preliminary data.</text>
</comment>
<dbReference type="InterPro" id="IPR050834">
    <property type="entry name" value="Glycosyltransf_2"/>
</dbReference>
<evidence type="ECO:0000259" key="1">
    <source>
        <dbReference type="Pfam" id="PF00535"/>
    </source>
</evidence>
<dbReference type="EMBL" id="QRLP01000012">
    <property type="protein sequence ID" value="RHJ15628.1"/>
    <property type="molecule type" value="Genomic_DNA"/>
</dbReference>
<dbReference type="CDD" id="cd00761">
    <property type="entry name" value="Glyco_tranf_GTA_type"/>
    <property type="match status" value="1"/>
</dbReference>
<evidence type="ECO:0000313" key="2">
    <source>
        <dbReference type="EMBL" id="RHJ15628.1"/>
    </source>
</evidence>
<dbReference type="RefSeq" id="WP_117837121.1">
    <property type="nucleotide sequence ID" value="NZ_JAQDVJ010000013.1"/>
</dbReference>
<dbReference type="Pfam" id="PF00535">
    <property type="entry name" value="Glycos_transf_2"/>
    <property type="match status" value="1"/>
</dbReference>